<dbReference type="Proteomes" id="UP000019442">
    <property type="component" value="Chromosome"/>
</dbReference>
<protein>
    <submittedName>
        <fullName evidence="1">Uncharacterized protein</fullName>
    </submittedName>
</protein>
<evidence type="ECO:0000313" key="2">
    <source>
        <dbReference type="Proteomes" id="UP000019442"/>
    </source>
</evidence>
<dbReference type="AlphaFoldDB" id="W8KL69"/>
<dbReference type="HOGENOM" id="CLU_1862380_0_0_6"/>
<evidence type="ECO:0000313" key="1">
    <source>
        <dbReference type="EMBL" id="AHK80539.1"/>
    </source>
</evidence>
<name>W8KL69_9GAMM</name>
<dbReference type="EMBL" id="CP007268">
    <property type="protein sequence ID" value="AHK80539.1"/>
    <property type="molecule type" value="Genomic_DNA"/>
</dbReference>
<proteinExistence type="predicted"/>
<dbReference type="KEGG" id="hhc:M911_00745"/>
<reference evidence="2" key="2">
    <citation type="submission" date="2014-02" db="EMBL/GenBank/DDBJ databases">
        <title>Draft Genome Sequence of extremely halophilic bacteria Halorhodospira halochloris.</title>
        <authorList>
            <person name="Singh K.S."/>
        </authorList>
    </citation>
    <scope>NUCLEOTIDE SEQUENCE [LARGE SCALE GENOMIC DNA]</scope>
    <source>
        <strain evidence="2">A</strain>
    </source>
</reference>
<accession>W8KL69</accession>
<gene>
    <name evidence="1" type="ORF">M911_00745</name>
</gene>
<reference evidence="1 2" key="1">
    <citation type="journal article" date="2014" name="J Genomics">
        <title>Draft Genome Sequence of the Extremely Halophilic Phototrophic Purple Sulfur Bacterium Halorhodospira halochloris.</title>
        <authorList>
            <person name="Singh K.S."/>
            <person name="Kirksey J."/>
            <person name="Hoff W.D."/>
            <person name="Deole R."/>
        </authorList>
    </citation>
    <scope>NUCLEOTIDE SEQUENCE [LARGE SCALE GENOMIC DNA]</scope>
    <source>
        <strain evidence="1 2">A</strain>
    </source>
</reference>
<keyword evidence="2" id="KW-1185">Reference proteome</keyword>
<organism evidence="1 2">
    <name type="scientific">Ectothiorhodospira haloalkaliphila</name>
    <dbReference type="NCBI Taxonomy" id="421628"/>
    <lineage>
        <taxon>Bacteria</taxon>
        <taxon>Pseudomonadati</taxon>
        <taxon>Pseudomonadota</taxon>
        <taxon>Gammaproteobacteria</taxon>
        <taxon>Chromatiales</taxon>
        <taxon>Ectothiorhodospiraceae</taxon>
        <taxon>Ectothiorhodospira</taxon>
    </lineage>
</organism>
<sequence>MGTHHDEIGTTAAGLRQDSLVPLTLNAVIIDILVIGCPQRLHALPHGHLSSLCQVGHHVPGAATQTTHDLLVDHRGIQHIDHPQVGAMIPGQLQGASTGIVGTGRQISGIEDLFEFHGMLSRTTRRDARRTVDGYVR</sequence>